<accession>A0A1F8EY08</accession>
<gene>
    <name evidence="1" type="ORF">A2831_03685</name>
</gene>
<dbReference type="EMBL" id="MGJI01000004">
    <property type="protein sequence ID" value="OGN05741.1"/>
    <property type="molecule type" value="Genomic_DNA"/>
</dbReference>
<evidence type="ECO:0000313" key="2">
    <source>
        <dbReference type="Proteomes" id="UP000177507"/>
    </source>
</evidence>
<organism evidence="1 2">
    <name type="scientific">Candidatus Yanofskybacteria bacterium RIFCSPHIGHO2_01_FULL_44_17</name>
    <dbReference type="NCBI Taxonomy" id="1802668"/>
    <lineage>
        <taxon>Bacteria</taxon>
        <taxon>Candidatus Yanofskyibacteriota</taxon>
    </lineage>
</organism>
<reference evidence="1 2" key="1">
    <citation type="journal article" date="2016" name="Nat. Commun.">
        <title>Thousands of microbial genomes shed light on interconnected biogeochemical processes in an aquifer system.</title>
        <authorList>
            <person name="Anantharaman K."/>
            <person name="Brown C.T."/>
            <person name="Hug L.A."/>
            <person name="Sharon I."/>
            <person name="Castelle C.J."/>
            <person name="Probst A.J."/>
            <person name="Thomas B.C."/>
            <person name="Singh A."/>
            <person name="Wilkins M.J."/>
            <person name="Karaoz U."/>
            <person name="Brodie E.L."/>
            <person name="Williams K.H."/>
            <person name="Hubbard S.S."/>
            <person name="Banfield J.F."/>
        </authorList>
    </citation>
    <scope>NUCLEOTIDE SEQUENCE [LARGE SCALE GENOMIC DNA]</scope>
</reference>
<name>A0A1F8EY08_9BACT</name>
<comment type="caution">
    <text evidence="1">The sequence shown here is derived from an EMBL/GenBank/DDBJ whole genome shotgun (WGS) entry which is preliminary data.</text>
</comment>
<evidence type="ECO:0000313" key="1">
    <source>
        <dbReference type="EMBL" id="OGN05741.1"/>
    </source>
</evidence>
<protein>
    <submittedName>
        <fullName evidence="1">Uncharacterized protein</fullName>
    </submittedName>
</protein>
<dbReference type="AlphaFoldDB" id="A0A1F8EY08"/>
<sequence>MEPGDKTIKKEGTEILISISLKNGSETERIAQKMLEDLLAKYKLDKWIRCHDVLIEEGARAHAFPVVTISERKTEPSLLIGKRWRYRSNY</sequence>
<dbReference type="STRING" id="1802668.A2831_03685"/>
<dbReference type="Proteomes" id="UP000177507">
    <property type="component" value="Unassembled WGS sequence"/>
</dbReference>
<proteinExistence type="predicted"/>